<organism evidence="2 3">
    <name type="scientific">Blattamonas nauphoetae</name>
    <dbReference type="NCBI Taxonomy" id="2049346"/>
    <lineage>
        <taxon>Eukaryota</taxon>
        <taxon>Metamonada</taxon>
        <taxon>Preaxostyla</taxon>
        <taxon>Oxymonadida</taxon>
        <taxon>Blattamonas</taxon>
    </lineage>
</organism>
<feature type="compositionally biased region" description="Basic residues" evidence="1">
    <location>
        <begin position="161"/>
        <end position="178"/>
    </location>
</feature>
<protein>
    <submittedName>
        <fullName evidence="2">Uncharacterized protein</fullName>
    </submittedName>
</protein>
<comment type="caution">
    <text evidence="2">The sequence shown here is derived from an EMBL/GenBank/DDBJ whole genome shotgun (WGS) entry which is preliminary data.</text>
</comment>
<keyword evidence="3" id="KW-1185">Reference proteome</keyword>
<evidence type="ECO:0000313" key="2">
    <source>
        <dbReference type="EMBL" id="KAK2962734.1"/>
    </source>
</evidence>
<name>A0ABQ9YGM2_9EUKA</name>
<feature type="compositionally biased region" description="Basic and acidic residues" evidence="1">
    <location>
        <begin position="125"/>
        <end position="150"/>
    </location>
</feature>
<accession>A0ABQ9YGM2</accession>
<sequence length="217" mass="24871">MKPKRSQKNKKDEAKEEIDEPPKLPALISIDAELCPDIATSGCVDGLSLPPRLSPSPEATKQYFASIVEGMKGELSDQLLPNDQKDEYKNGKTRRKAEKEEKRRKKEEEAETEEEEPKQDEEEQKIENEDEHKTENDEQNKEDNQTRRNEGQSPEQPRIILRTRLHIRRAFGGRRGRARAAQSLSTAPTTWKGSPPLTRSARWFSRSTFTADNSTRT</sequence>
<dbReference type="EMBL" id="JARBJD010000009">
    <property type="protein sequence ID" value="KAK2962734.1"/>
    <property type="molecule type" value="Genomic_DNA"/>
</dbReference>
<feature type="region of interest" description="Disordered" evidence="1">
    <location>
        <begin position="1"/>
        <end position="25"/>
    </location>
</feature>
<evidence type="ECO:0000313" key="3">
    <source>
        <dbReference type="Proteomes" id="UP001281761"/>
    </source>
</evidence>
<dbReference type="Proteomes" id="UP001281761">
    <property type="component" value="Unassembled WGS sequence"/>
</dbReference>
<evidence type="ECO:0000256" key="1">
    <source>
        <dbReference type="SAM" id="MobiDB-lite"/>
    </source>
</evidence>
<feature type="compositionally biased region" description="Acidic residues" evidence="1">
    <location>
        <begin position="109"/>
        <end position="124"/>
    </location>
</feature>
<reference evidence="2 3" key="1">
    <citation type="journal article" date="2022" name="bioRxiv">
        <title>Genomics of Preaxostyla Flagellates Illuminates Evolutionary Transitions and the Path Towards Mitochondrial Loss.</title>
        <authorList>
            <person name="Novak L.V.F."/>
            <person name="Treitli S.C."/>
            <person name="Pyrih J."/>
            <person name="Halakuc P."/>
            <person name="Pipaliya S.V."/>
            <person name="Vacek V."/>
            <person name="Brzon O."/>
            <person name="Soukal P."/>
            <person name="Eme L."/>
            <person name="Dacks J.B."/>
            <person name="Karnkowska A."/>
            <person name="Elias M."/>
            <person name="Hampl V."/>
        </authorList>
    </citation>
    <scope>NUCLEOTIDE SEQUENCE [LARGE SCALE GENOMIC DNA]</scope>
    <source>
        <strain evidence="2">NAU3</strain>
        <tissue evidence="2">Gut</tissue>
    </source>
</reference>
<feature type="region of interest" description="Disordered" evidence="1">
    <location>
        <begin position="73"/>
        <end position="217"/>
    </location>
</feature>
<proteinExistence type="predicted"/>
<gene>
    <name evidence="2" type="ORF">BLNAU_2167</name>
</gene>
<feature type="compositionally biased region" description="Polar residues" evidence="1">
    <location>
        <begin position="205"/>
        <end position="217"/>
    </location>
</feature>
<feature type="compositionally biased region" description="Polar residues" evidence="1">
    <location>
        <begin position="182"/>
        <end position="192"/>
    </location>
</feature>